<dbReference type="OrthoDB" id="8566020at2"/>
<keyword evidence="1" id="KW-1133">Transmembrane helix</keyword>
<accession>Q2Y945</accession>
<reference evidence="4" key="1">
    <citation type="submission" date="2005-08" db="EMBL/GenBank/DDBJ databases">
        <title>Complete sequence of chromosome 1 of Nitrosospira multiformis ATCC 25196.</title>
        <authorList>
            <person name="Copeland A."/>
            <person name="Lucas S."/>
            <person name="Lapidus A."/>
            <person name="Barry K."/>
            <person name="Detter J.C."/>
            <person name="Glavina T."/>
            <person name="Hammon N."/>
            <person name="Israni S."/>
            <person name="Pitluck S."/>
            <person name="Chain P."/>
            <person name="Malfatti S."/>
            <person name="Shin M."/>
            <person name="Vergez L."/>
            <person name="Schmutz J."/>
            <person name="Larimer F."/>
            <person name="Land M."/>
            <person name="Hauser L."/>
            <person name="Kyrpides N."/>
            <person name="Lykidis A."/>
            <person name="Richardson P."/>
        </authorList>
    </citation>
    <scope>NUCLEOTIDE SEQUENCE [LARGE SCALE GENOMIC DNA]</scope>
    <source>
        <strain evidence="4">ATCC 25196 / NCIMB 11849 / C 71</strain>
    </source>
</reference>
<evidence type="ECO:0000256" key="1">
    <source>
        <dbReference type="SAM" id="Phobius"/>
    </source>
</evidence>
<protein>
    <submittedName>
        <fullName evidence="2">Uncharacterized protein</fullName>
    </submittedName>
</protein>
<dbReference type="EMBL" id="FNVK01000007">
    <property type="protein sequence ID" value="SEF74064.1"/>
    <property type="molecule type" value="Genomic_DNA"/>
</dbReference>
<dbReference type="RefSeq" id="WP_011380762.1">
    <property type="nucleotide sequence ID" value="NC_007614.1"/>
</dbReference>
<evidence type="ECO:0000313" key="2">
    <source>
        <dbReference type="EMBL" id="ABB74726.1"/>
    </source>
</evidence>
<keyword evidence="1" id="KW-0812">Transmembrane</keyword>
<dbReference type="Proteomes" id="UP000002718">
    <property type="component" value="Chromosome"/>
</dbReference>
<proteinExistence type="predicted"/>
<evidence type="ECO:0000313" key="5">
    <source>
        <dbReference type="Proteomes" id="UP000236751"/>
    </source>
</evidence>
<gene>
    <name evidence="2" type="ordered locus">Nmul_A1423</name>
    <name evidence="3" type="ORF">SAMN05216403_107111</name>
</gene>
<dbReference type="Proteomes" id="UP000236751">
    <property type="component" value="Unassembled WGS sequence"/>
</dbReference>
<keyword evidence="1" id="KW-0472">Membrane</keyword>
<dbReference type="EMBL" id="CP000103">
    <property type="protein sequence ID" value="ABB74726.1"/>
    <property type="molecule type" value="Genomic_DNA"/>
</dbReference>
<feature type="transmembrane region" description="Helical" evidence="1">
    <location>
        <begin position="45"/>
        <end position="65"/>
    </location>
</feature>
<reference evidence="3 5" key="4">
    <citation type="submission" date="2016-10" db="EMBL/GenBank/DDBJ databases">
        <authorList>
            <person name="de Groot N.N."/>
        </authorList>
    </citation>
    <scope>NUCLEOTIDE SEQUENCE [LARGE SCALE GENOMIC DNA]</scope>
    <source>
        <strain evidence="3 5">Nl13</strain>
    </source>
</reference>
<dbReference type="HOGENOM" id="CLU_1747704_0_0_4"/>
<dbReference type="KEGG" id="nmu:Nmul_A1423"/>
<organism evidence="2 4">
    <name type="scientific">Nitrosospira multiformis (strain ATCC 25196 / NCIMB 11849 / C 71)</name>
    <dbReference type="NCBI Taxonomy" id="323848"/>
    <lineage>
        <taxon>Bacteria</taxon>
        <taxon>Pseudomonadati</taxon>
        <taxon>Pseudomonadota</taxon>
        <taxon>Betaproteobacteria</taxon>
        <taxon>Nitrosomonadales</taxon>
        <taxon>Nitrosomonadaceae</taxon>
        <taxon>Nitrosospira</taxon>
    </lineage>
</organism>
<dbReference type="eggNOG" id="ENOG5033HFR">
    <property type="taxonomic scope" value="Bacteria"/>
</dbReference>
<dbReference type="STRING" id="323848.Nmul_A1423"/>
<reference evidence="2 4" key="3">
    <citation type="journal article" date="2008" name="Appl. Environ. Microbiol.">
        <title>Complete genome sequence of Nitrosospira multiformis, an ammonia-oxidizing bacterium from the soil environment.</title>
        <authorList>
            <person name="Norton J.M."/>
            <person name="Klotz M.G."/>
            <person name="Stein L.Y."/>
            <person name="Arp D.J."/>
            <person name="Bottomley P.J."/>
            <person name="Chain P.S."/>
            <person name="Hauser L.J."/>
            <person name="Land M.L."/>
            <person name="Larimer F.W."/>
            <person name="Shin M.W."/>
            <person name="Starkenburg S.R."/>
        </authorList>
    </citation>
    <scope>NUCLEOTIDE SEQUENCE [LARGE SCALE GENOMIC DNA]</scope>
    <source>
        <strain evidence="2">ATCC 25196</strain>
        <strain evidence="4">ATCC 25196 / NCIMB 11849 / C 71</strain>
    </source>
</reference>
<name>Q2Y945_NITMU</name>
<evidence type="ECO:0000313" key="3">
    <source>
        <dbReference type="EMBL" id="SEF74064.1"/>
    </source>
</evidence>
<sequence>MDELSSDDAFELGNQFRDAAIALGDWRQHRGSLNKAEWDEPDSQGILLLNTVSSLYTSAMGLVLVDGQHAMKRLRMSVKEAKAAVKHINALKQALDLASPPVFQSGAVYSGNAASIPSTIVALEDATEAVVSGTDSQSAWRFHAAIRLK</sequence>
<reference evidence="2" key="2">
    <citation type="submission" date="2005-08" db="EMBL/GenBank/DDBJ databases">
        <title>Complete sequence of Chromosome 1 of Nitrosospira multiformis ATCC 25196.</title>
        <authorList>
            <consortium name="US DOE Joint Genome Institute"/>
            <person name="Copeland A."/>
            <person name="Lucas S."/>
            <person name="Lapidus A."/>
            <person name="Barry K."/>
            <person name="Detter J.C."/>
            <person name="Glavina T."/>
            <person name="Hammon N."/>
            <person name="Israni S."/>
            <person name="Pitluck S."/>
            <person name="Chain P."/>
            <person name="Malfatti S."/>
            <person name="Shin M."/>
            <person name="Vergez L."/>
            <person name="Schmutz J."/>
            <person name="Larimer F."/>
            <person name="Land M."/>
            <person name="Hauser L."/>
            <person name="Kyrpides N."/>
            <person name="Lykidis A."/>
            <person name="Richardson P."/>
        </authorList>
    </citation>
    <scope>NUCLEOTIDE SEQUENCE</scope>
    <source>
        <strain evidence="2">ATCC 25196</strain>
    </source>
</reference>
<dbReference type="AlphaFoldDB" id="Q2Y945"/>
<keyword evidence="4" id="KW-1185">Reference proteome</keyword>
<evidence type="ECO:0000313" key="4">
    <source>
        <dbReference type="Proteomes" id="UP000002718"/>
    </source>
</evidence>